<protein>
    <submittedName>
        <fullName evidence="1">Uncharacterized protein</fullName>
    </submittedName>
</protein>
<reference evidence="1 2" key="1">
    <citation type="submission" date="2017-11" db="EMBL/GenBank/DDBJ databases">
        <title>De-novo sequencing of pomegranate (Punica granatum L.) genome.</title>
        <authorList>
            <person name="Akparov Z."/>
            <person name="Amiraslanov A."/>
            <person name="Hajiyeva S."/>
            <person name="Abbasov M."/>
            <person name="Kaur K."/>
            <person name="Hamwieh A."/>
            <person name="Solovyev V."/>
            <person name="Salamov A."/>
            <person name="Braich B."/>
            <person name="Kosarev P."/>
            <person name="Mahmoud A."/>
            <person name="Hajiyev E."/>
            <person name="Babayeva S."/>
            <person name="Izzatullayeva V."/>
            <person name="Mammadov A."/>
            <person name="Mammadov A."/>
            <person name="Sharifova S."/>
            <person name="Ojaghi J."/>
            <person name="Eynullazada K."/>
            <person name="Bayramov B."/>
            <person name="Abdulazimova A."/>
            <person name="Shahmuradov I."/>
        </authorList>
    </citation>
    <scope>NUCLEOTIDE SEQUENCE [LARGE SCALE GENOMIC DNA]</scope>
    <source>
        <strain evidence="2">cv. AG2017</strain>
        <tissue evidence="1">Leaf</tissue>
    </source>
</reference>
<dbReference type="Proteomes" id="UP000233551">
    <property type="component" value="Unassembled WGS sequence"/>
</dbReference>
<accession>A0A2I0IAX2</accession>
<dbReference type="InterPro" id="IPR017853">
    <property type="entry name" value="GH"/>
</dbReference>
<proteinExistence type="predicted"/>
<organism evidence="1 2">
    <name type="scientific">Punica granatum</name>
    <name type="common">Pomegranate</name>
    <dbReference type="NCBI Taxonomy" id="22663"/>
    <lineage>
        <taxon>Eukaryota</taxon>
        <taxon>Viridiplantae</taxon>
        <taxon>Streptophyta</taxon>
        <taxon>Embryophyta</taxon>
        <taxon>Tracheophyta</taxon>
        <taxon>Spermatophyta</taxon>
        <taxon>Magnoliopsida</taxon>
        <taxon>eudicotyledons</taxon>
        <taxon>Gunneridae</taxon>
        <taxon>Pentapetalae</taxon>
        <taxon>rosids</taxon>
        <taxon>malvids</taxon>
        <taxon>Myrtales</taxon>
        <taxon>Lythraceae</taxon>
        <taxon>Punica</taxon>
    </lineage>
</organism>
<name>A0A2I0IAX2_PUNGR</name>
<evidence type="ECO:0000313" key="2">
    <source>
        <dbReference type="Proteomes" id="UP000233551"/>
    </source>
</evidence>
<gene>
    <name evidence="1" type="ORF">CRG98_038439</name>
</gene>
<sequence length="105" mass="11665">MLREAYAHPAVEGIILWGFWELGMARGDAHLIDAEGDINEVGKRFLSLKKEWLTETAGSVDQDGEFRFGGFQGTYRVEVARGSKTVVKMLLVDKGELPVVLSLQL</sequence>
<keyword evidence="2" id="KW-1185">Reference proteome</keyword>
<dbReference type="InterPro" id="IPR044846">
    <property type="entry name" value="GH10"/>
</dbReference>
<dbReference type="OrthoDB" id="1719965at2759"/>
<dbReference type="GO" id="GO:0004553">
    <property type="term" value="F:hydrolase activity, hydrolyzing O-glycosyl compounds"/>
    <property type="evidence" value="ECO:0007669"/>
    <property type="project" value="InterPro"/>
</dbReference>
<comment type="caution">
    <text evidence="1">The sequence shown here is derived from an EMBL/GenBank/DDBJ whole genome shotgun (WGS) entry which is preliminary data.</text>
</comment>
<dbReference type="PANTHER" id="PTHR31490:SF1">
    <property type="entry name" value="ENDO-1,4-BETA-XYLANASE 1"/>
    <property type="match status" value="1"/>
</dbReference>
<dbReference type="GeneID" id="116204144"/>
<dbReference type="GO" id="GO:0005975">
    <property type="term" value="P:carbohydrate metabolic process"/>
    <property type="evidence" value="ECO:0007669"/>
    <property type="project" value="InterPro"/>
</dbReference>
<dbReference type="AlphaFoldDB" id="A0A2I0IAX2"/>
<dbReference type="EMBL" id="PGOL01003451">
    <property type="protein sequence ID" value="PKI41154.1"/>
    <property type="molecule type" value="Genomic_DNA"/>
</dbReference>
<dbReference type="PANTHER" id="PTHR31490">
    <property type="entry name" value="GLYCOSYL HYDROLASE"/>
    <property type="match status" value="1"/>
</dbReference>
<dbReference type="SUPFAM" id="SSF51445">
    <property type="entry name" value="(Trans)glycosidases"/>
    <property type="match status" value="1"/>
</dbReference>
<evidence type="ECO:0000313" key="1">
    <source>
        <dbReference type="EMBL" id="PKI41154.1"/>
    </source>
</evidence>
<dbReference type="STRING" id="22663.A0A2I0IAX2"/>